<gene>
    <name evidence="1" type="ORF">VCHENC02_4946B</name>
</gene>
<dbReference type="EMBL" id="AJSR01002186">
    <property type="protein sequence ID" value="EKM29232.1"/>
    <property type="molecule type" value="Genomic_DNA"/>
</dbReference>
<protein>
    <submittedName>
        <fullName evidence="1">Uncharacterized protein</fullName>
    </submittedName>
</protein>
<comment type="caution">
    <text evidence="1">The sequence shown here is derived from an EMBL/GenBank/DDBJ whole genome shotgun (WGS) entry which is preliminary data.</text>
</comment>
<evidence type="ECO:0000313" key="1">
    <source>
        <dbReference type="EMBL" id="EKM29232.1"/>
    </source>
</evidence>
<organism evidence="1 2">
    <name type="scientific">Vibrio harveyi</name>
    <name type="common">Beneckea harveyi</name>
    <dbReference type="NCBI Taxonomy" id="669"/>
    <lineage>
        <taxon>Bacteria</taxon>
        <taxon>Pseudomonadati</taxon>
        <taxon>Pseudomonadota</taxon>
        <taxon>Gammaproteobacteria</taxon>
        <taxon>Vibrionales</taxon>
        <taxon>Vibrionaceae</taxon>
        <taxon>Vibrio</taxon>
    </lineage>
</organism>
<name>A0A454CS50_VIBHA</name>
<sequence>SCICNRRFVRRASETHA</sequence>
<accession>A0A454CS50</accession>
<evidence type="ECO:0000313" key="2">
    <source>
        <dbReference type="Proteomes" id="UP000008367"/>
    </source>
</evidence>
<proteinExistence type="predicted"/>
<dbReference type="AlphaFoldDB" id="A0A454CS50"/>
<feature type="non-terminal residue" evidence="1">
    <location>
        <position position="1"/>
    </location>
</feature>
<reference evidence="1 2" key="1">
    <citation type="submission" date="2012-10" db="EMBL/GenBank/DDBJ databases">
        <title>Genome sequence of Vibrio Cholerae HENC-02.</title>
        <authorList>
            <person name="Eppinger M."/>
            <person name="Hasan N.A."/>
            <person name="Sengamalay N."/>
            <person name="Hine E."/>
            <person name="Su Q."/>
            <person name="Daugherty S.C."/>
            <person name="Young S."/>
            <person name="Sadzewicz L."/>
            <person name="Tallon L."/>
            <person name="Cebula T.A."/>
            <person name="Ravel J."/>
            <person name="Colwell R.R."/>
        </authorList>
    </citation>
    <scope>NUCLEOTIDE SEQUENCE [LARGE SCALE GENOMIC DNA]</scope>
    <source>
        <strain evidence="1 2">HENC-02</strain>
    </source>
</reference>
<dbReference type="Proteomes" id="UP000008367">
    <property type="component" value="Unassembled WGS sequence"/>
</dbReference>